<comment type="caution">
    <text evidence="1">The sequence shown here is derived from an EMBL/GenBank/DDBJ whole genome shotgun (WGS) entry which is preliminary data.</text>
</comment>
<dbReference type="RefSeq" id="XP_060334827.1">
    <property type="nucleotide sequence ID" value="XM_060476829.1"/>
</dbReference>
<evidence type="ECO:0000313" key="1">
    <source>
        <dbReference type="EMBL" id="KAK0463517.1"/>
    </source>
</evidence>
<proteinExistence type="predicted"/>
<dbReference type="AlphaFoldDB" id="A0AA39NDA3"/>
<organism evidence="1 2">
    <name type="scientific">Armillaria tabescens</name>
    <name type="common">Ringless honey mushroom</name>
    <name type="synonym">Agaricus tabescens</name>
    <dbReference type="NCBI Taxonomy" id="1929756"/>
    <lineage>
        <taxon>Eukaryota</taxon>
        <taxon>Fungi</taxon>
        <taxon>Dikarya</taxon>
        <taxon>Basidiomycota</taxon>
        <taxon>Agaricomycotina</taxon>
        <taxon>Agaricomycetes</taxon>
        <taxon>Agaricomycetidae</taxon>
        <taxon>Agaricales</taxon>
        <taxon>Marasmiineae</taxon>
        <taxon>Physalacriaceae</taxon>
        <taxon>Desarmillaria</taxon>
    </lineage>
</organism>
<dbReference type="GeneID" id="85360377"/>
<gene>
    <name evidence="1" type="ORF">EV420DRAFT_1638452</name>
</gene>
<name>A0AA39NDA3_ARMTA</name>
<accession>A0AA39NDA3</accession>
<evidence type="ECO:0000313" key="2">
    <source>
        <dbReference type="Proteomes" id="UP001175211"/>
    </source>
</evidence>
<sequence length="585" mass="65212">MPAHLYNKPSWLLAPDPSTLPIPAFNGAARVTVRRQERVVVHATVSVPAPTPTYILVSSSHSSPFSNSCIFPPPPRYAEMMDMHGDLPLAEAMRRARAIDPIGYAAEVIHPEHRLPPSFDDIRRMEPHLSWVDAMKRADNIDQTAFARDPISQPRPEGLEALLRPSHEATSLIGARLAYGPTINSPERTYMTYTGSLMKAEEALTSLLFLSSTKDKYSKELKAFATFIAIWLHATVTSEFRTQPNANSARIWKTWSTFSEVVIVIQAIMEILALDYITVFHSLVYIKRLFGGCYIREDEAYLRNAPTIIARIFFVGCFLGFKYSRDIYSKRSWASAMDIDHCTVEKIGRHALRGLGYRLDISPNDWKISVGDLRQFAATCSFSGESVYTRTVVNDIFDKLEINSPPGIPLRARTGRSGQGTIEPPSFTDISGIFIGAAYIPTIVLQAAEEHPAAPWDIGQRIGPDEHLLGVSAERPAIWNGRNTVGGSMAIGPHMGPDTQFFSRQEASTWNGDTFLPSDDTQRIQPDSAAFFGAQEDKENDLTVRRRTAMMVGQRLGPDAEFLEMQRHSSASWSNKDSLHDLAIR</sequence>
<dbReference type="Proteomes" id="UP001175211">
    <property type="component" value="Unassembled WGS sequence"/>
</dbReference>
<reference evidence="1" key="1">
    <citation type="submission" date="2023-06" db="EMBL/GenBank/DDBJ databases">
        <authorList>
            <consortium name="Lawrence Berkeley National Laboratory"/>
            <person name="Ahrendt S."/>
            <person name="Sahu N."/>
            <person name="Indic B."/>
            <person name="Wong-Bajracharya J."/>
            <person name="Merenyi Z."/>
            <person name="Ke H.-M."/>
            <person name="Monk M."/>
            <person name="Kocsube S."/>
            <person name="Drula E."/>
            <person name="Lipzen A."/>
            <person name="Balint B."/>
            <person name="Henrissat B."/>
            <person name="Andreopoulos B."/>
            <person name="Martin F.M."/>
            <person name="Harder C.B."/>
            <person name="Rigling D."/>
            <person name="Ford K.L."/>
            <person name="Foster G.D."/>
            <person name="Pangilinan J."/>
            <person name="Papanicolaou A."/>
            <person name="Barry K."/>
            <person name="LaButti K."/>
            <person name="Viragh M."/>
            <person name="Koriabine M."/>
            <person name="Yan M."/>
            <person name="Riley R."/>
            <person name="Champramary S."/>
            <person name="Plett K.L."/>
            <person name="Tsai I.J."/>
            <person name="Slot J."/>
            <person name="Sipos G."/>
            <person name="Plett J."/>
            <person name="Nagy L.G."/>
            <person name="Grigoriev I.V."/>
        </authorList>
    </citation>
    <scope>NUCLEOTIDE SEQUENCE</scope>
    <source>
        <strain evidence="1">CCBAS 213</strain>
    </source>
</reference>
<protein>
    <submittedName>
        <fullName evidence="1">Uncharacterized protein</fullName>
    </submittedName>
</protein>
<dbReference type="EMBL" id="JAUEPS010000007">
    <property type="protein sequence ID" value="KAK0463517.1"/>
    <property type="molecule type" value="Genomic_DNA"/>
</dbReference>
<keyword evidence="2" id="KW-1185">Reference proteome</keyword>